<dbReference type="SUPFAM" id="SSF53098">
    <property type="entry name" value="Ribonuclease H-like"/>
    <property type="match status" value="1"/>
</dbReference>
<dbReference type="InterPro" id="IPR012337">
    <property type="entry name" value="RNaseH-like_sf"/>
</dbReference>
<dbReference type="GO" id="GO:0004523">
    <property type="term" value="F:RNA-DNA hybrid ribonuclease activity"/>
    <property type="evidence" value="ECO:0007669"/>
    <property type="project" value="InterPro"/>
</dbReference>
<dbReference type="InterPro" id="IPR053151">
    <property type="entry name" value="RNase_H-like"/>
</dbReference>
<dbReference type="AlphaFoldDB" id="A0AAV0JJY9"/>
<dbReference type="InterPro" id="IPR002156">
    <property type="entry name" value="RNaseH_domain"/>
</dbReference>
<feature type="domain" description="RNase H type-1" evidence="1">
    <location>
        <begin position="71"/>
        <end position="191"/>
    </location>
</feature>
<dbReference type="Gene3D" id="3.30.420.10">
    <property type="entry name" value="Ribonuclease H-like superfamily/Ribonuclease H"/>
    <property type="match status" value="1"/>
</dbReference>
<evidence type="ECO:0000313" key="3">
    <source>
        <dbReference type="Proteomes" id="UP001154282"/>
    </source>
</evidence>
<name>A0AAV0JJY9_9ROSI</name>
<dbReference type="GO" id="GO:0003676">
    <property type="term" value="F:nucleic acid binding"/>
    <property type="evidence" value="ECO:0007669"/>
    <property type="project" value="InterPro"/>
</dbReference>
<dbReference type="CDD" id="cd06222">
    <property type="entry name" value="RNase_H_like"/>
    <property type="match status" value="1"/>
</dbReference>
<evidence type="ECO:0000259" key="1">
    <source>
        <dbReference type="Pfam" id="PF13456"/>
    </source>
</evidence>
<sequence length="226" mass="25179">MAWFAGILWYGWKMRNQVAHGVNQWSRVLFWQNCQKFALEIAKLMDNGDENKGNDRLVSWKAPDVGWIKVNVDGSRYEANCSTAIGGVLRDCCGNWIAGFANSFGFTTIVTAEVRAIRDGLSLAQLLGYKKVEVESDSQVAVQLICQLDTENHPLDNLLRECRQLLKNNGEYTINHIFREANVVADAMAKKGHAMFGGEELFSSPPTDIVHLVEGDIAGIQYARPG</sequence>
<reference evidence="2" key="1">
    <citation type="submission" date="2022-08" db="EMBL/GenBank/DDBJ databases">
        <authorList>
            <person name="Gutierrez-Valencia J."/>
        </authorList>
    </citation>
    <scope>NUCLEOTIDE SEQUENCE</scope>
</reference>
<protein>
    <recommendedName>
        <fullName evidence="1">RNase H type-1 domain-containing protein</fullName>
    </recommendedName>
</protein>
<organism evidence="2 3">
    <name type="scientific">Linum tenue</name>
    <dbReference type="NCBI Taxonomy" id="586396"/>
    <lineage>
        <taxon>Eukaryota</taxon>
        <taxon>Viridiplantae</taxon>
        <taxon>Streptophyta</taxon>
        <taxon>Embryophyta</taxon>
        <taxon>Tracheophyta</taxon>
        <taxon>Spermatophyta</taxon>
        <taxon>Magnoliopsida</taxon>
        <taxon>eudicotyledons</taxon>
        <taxon>Gunneridae</taxon>
        <taxon>Pentapetalae</taxon>
        <taxon>rosids</taxon>
        <taxon>fabids</taxon>
        <taxon>Malpighiales</taxon>
        <taxon>Linaceae</taxon>
        <taxon>Linum</taxon>
    </lineage>
</organism>
<dbReference type="PANTHER" id="PTHR47723:SF19">
    <property type="entry name" value="POLYNUCLEOTIDYL TRANSFERASE, RIBONUCLEASE H-LIKE SUPERFAMILY PROTEIN"/>
    <property type="match status" value="1"/>
</dbReference>
<evidence type="ECO:0000313" key="2">
    <source>
        <dbReference type="EMBL" id="CAI0410258.1"/>
    </source>
</evidence>
<comment type="caution">
    <text evidence="2">The sequence shown here is derived from an EMBL/GenBank/DDBJ whole genome shotgun (WGS) entry which is preliminary data.</text>
</comment>
<dbReference type="Proteomes" id="UP001154282">
    <property type="component" value="Unassembled WGS sequence"/>
</dbReference>
<dbReference type="Pfam" id="PF13456">
    <property type="entry name" value="RVT_3"/>
    <property type="match status" value="1"/>
</dbReference>
<dbReference type="EMBL" id="CAMGYJ010000005">
    <property type="protein sequence ID" value="CAI0410258.1"/>
    <property type="molecule type" value="Genomic_DNA"/>
</dbReference>
<dbReference type="InterPro" id="IPR036397">
    <property type="entry name" value="RNaseH_sf"/>
</dbReference>
<proteinExistence type="predicted"/>
<dbReference type="InterPro" id="IPR044730">
    <property type="entry name" value="RNase_H-like_dom_plant"/>
</dbReference>
<keyword evidence="3" id="KW-1185">Reference proteome</keyword>
<dbReference type="PANTHER" id="PTHR47723">
    <property type="entry name" value="OS05G0353850 PROTEIN"/>
    <property type="match status" value="1"/>
</dbReference>
<gene>
    <name evidence="2" type="ORF">LITE_LOCUS14679</name>
</gene>
<accession>A0AAV0JJY9</accession>